<feature type="domain" description="C2H2-type" evidence="12">
    <location>
        <begin position="777"/>
        <end position="804"/>
    </location>
</feature>
<feature type="domain" description="C2H2-type" evidence="12">
    <location>
        <begin position="501"/>
        <end position="528"/>
    </location>
</feature>
<dbReference type="FunFam" id="3.30.160.60:FF:001289">
    <property type="entry name" value="Zinc finger protein 574"/>
    <property type="match status" value="1"/>
</dbReference>
<evidence type="ECO:0000256" key="1">
    <source>
        <dbReference type="ARBA" id="ARBA00004123"/>
    </source>
</evidence>
<proteinExistence type="predicted"/>
<feature type="domain" description="C2H2-type" evidence="12">
    <location>
        <begin position="556"/>
        <end position="583"/>
    </location>
</feature>
<dbReference type="FunFam" id="3.30.160.60:FF:000130">
    <property type="entry name" value="Spalt-like transcription factor 4"/>
    <property type="match status" value="1"/>
</dbReference>
<feature type="compositionally biased region" description="Basic and acidic residues" evidence="11">
    <location>
        <begin position="250"/>
        <end position="259"/>
    </location>
</feature>
<dbReference type="FunFam" id="3.30.160.60:FF:001101">
    <property type="entry name" value="Zinc finger protein 408"/>
    <property type="match status" value="1"/>
</dbReference>
<sequence>MADGRGFYDIRLYSAYNMWMEHKNIFGRGLTLVPSKESLNETFALHLLEIHSSCKLCNVPPCATVTSALCAAEAIPGKGLPPRPIESPVTPLNPPSIPAIAIGLPPLALAPIIKRSHLQSTPAPSSSKPQESSKSPSTSSFQDTKPNTPCLPSSPTTCSGEKVNNLNTMGKSKKGIYEEPQPAERVGCQTDCSPGRGENMQGDYREDSEAEEQQTSEKHDNKTISIKEEDLDDYETLFFKEEDLDGYYGEGDKPKEKLADLLPPGDVEYDTTYAKEDGLEDEWIEDDKSEGHQLADEDGLPYHVLIKEELSDDDYLENDYQGDGEGDETRNVDITAHSSSKQDGSSSKEDCNEIPRLSPQITRKRKDGSPCNESETTLTVSEATVCSRSDMSLSKGSVSSTNRQNQDDHLQVLCVAEVDTMDQDLHHEHERLNSAGAIDCGEEIQEYSMCNTGLTNESRPQKHKGTDAQEKRFACPECHKRFTRNEGLMRHMEVHIPVKPHKCSLCGKKFSSEGRLSTHVRGHTAGRFECSYCNKGFKDSVSLARHIRTHTGEKPFKCSVCDKSFSVKGNLGQHLKNHRGEKPFTCTICDKRFLHQSGLSRHMYRTHSGTRIKPFQCCVCDKSFSQNSDLTRHMQTHTRKKFPCSYCNKILSTRSDFESHERTHVEEVLLPKEFSSEGRLSTHVRGHTAGRSFECPYCDKGFKDSCSLTRHIRTHTGEKPFKCSVCDKLFSVKGNLVQHLKTHGGDKPFTCAICDKSFSQNSDLTRHMQTHTKGEQFPCFYCNKILSTRSNFESHERTHVAEVSPSGS</sequence>
<keyword evidence="6" id="KW-0805">Transcription regulation</keyword>
<evidence type="ECO:0000256" key="9">
    <source>
        <dbReference type="ARBA" id="ARBA00023242"/>
    </source>
</evidence>
<feature type="domain" description="C2H2-type" evidence="12">
    <location>
        <begin position="693"/>
        <end position="720"/>
    </location>
</feature>
<keyword evidence="3" id="KW-0677">Repeat</keyword>
<keyword evidence="5" id="KW-0862">Zinc</keyword>
<dbReference type="SMART" id="SM00355">
    <property type="entry name" value="ZnF_C2H2"/>
    <property type="match status" value="11"/>
</dbReference>
<evidence type="ECO:0000256" key="11">
    <source>
        <dbReference type="SAM" id="MobiDB-lite"/>
    </source>
</evidence>
<dbReference type="InterPro" id="IPR036236">
    <property type="entry name" value="Znf_C2H2_sf"/>
</dbReference>
<feature type="compositionally biased region" description="Low complexity" evidence="11">
    <location>
        <begin position="122"/>
        <end position="140"/>
    </location>
</feature>
<feature type="compositionally biased region" description="Acidic residues" evidence="11">
    <location>
        <begin position="310"/>
        <end position="326"/>
    </location>
</feature>
<reference evidence="14" key="1">
    <citation type="submission" date="2015-02" db="EMBL/GenBank/DDBJ databases">
        <title>Genome sequencing for Strongylocentrotus purpuratus.</title>
        <authorList>
            <person name="Murali S."/>
            <person name="Liu Y."/>
            <person name="Vee V."/>
            <person name="English A."/>
            <person name="Wang M."/>
            <person name="Skinner E."/>
            <person name="Han Y."/>
            <person name="Muzny D.M."/>
            <person name="Worley K.C."/>
            <person name="Gibbs R.A."/>
        </authorList>
    </citation>
    <scope>NUCLEOTIDE SEQUENCE</scope>
</reference>
<dbReference type="FunFam" id="3.30.160.60:FF:002324">
    <property type="entry name" value="Uncharacterized protein"/>
    <property type="match status" value="2"/>
</dbReference>
<dbReference type="InterPro" id="IPR008598">
    <property type="entry name" value="Di19_Zn-bd"/>
</dbReference>
<keyword evidence="2" id="KW-0479">Metal-binding</keyword>
<keyword evidence="8" id="KW-0804">Transcription</keyword>
<evidence type="ECO:0000256" key="8">
    <source>
        <dbReference type="ARBA" id="ARBA00023163"/>
    </source>
</evidence>
<comment type="subcellular location">
    <subcellularLocation>
        <location evidence="1">Nucleus</location>
    </subcellularLocation>
</comment>
<feature type="domain" description="C2H2-type" evidence="12">
    <location>
        <begin position="584"/>
        <end position="612"/>
    </location>
</feature>
<keyword evidence="7" id="KW-0238">DNA-binding</keyword>
<dbReference type="Gene3D" id="3.30.160.60">
    <property type="entry name" value="Classic Zinc Finger"/>
    <property type="match status" value="9"/>
</dbReference>
<dbReference type="FunFam" id="3.30.160.60:FF:000624">
    <property type="entry name" value="zinc finger protein 697"/>
    <property type="match status" value="1"/>
</dbReference>
<feature type="domain" description="C2H2-type" evidence="12">
    <location>
        <begin position="721"/>
        <end position="748"/>
    </location>
</feature>
<dbReference type="AlphaFoldDB" id="A0A7M7P792"/>
<evidence type="ECO:0000313" key="14">
    <source>
        <dbReference type="Proteomes" id="UP000007110"/>
    </source>
</evidence>
<keyword evidence="14" id="KW-1185">Reference proteome</keyword>
<feature type="domain" description="C2H2-type" evidence="12">
    <location>
        <begin position="615"/>
        <end position="642"/>
    </location>
</feature>
<feature type="compositionally biased region" description="Basic and acidic residues" evidence="11">
    <location>
        <begin position="215"/>
        <end position="225"/>
    </location>
</feature>
<feature type="domain" description="C2H2-type" evidence="12">
    <location>
        <begin position="749"/>
        <end position="776"/>
    </location>
</feature>
<dbReference type="Pfam" id="PF00096">
    <property type="entry name" value="zf-C2H2"/>
    <property type="match status" value="8"/>
</dbReference>
<evidence type="ECO:0000256" key="5">
    <source>
        <dbReference type="ARBA" id="ARBA00022833"/>
    </source>
</evidence>
<dbReference type="EnsemblMetazoa" id="XM_030991532">
    <property type="protein sequence ID" value="XP_030847392"/>
    <property type="gene ID" value="LOC100890594"/>
</dbReference>
<protein>
    <recommendedName>
        <fullName evidence="12">C2H2-type domain-containing protein</fullName>
    </recommendedName>
</protein>
<evidence type="ECO:0000256" key="7">
    <source>
        <dbReference type="ARBA" id="ARBA00023125"/>
    </source>
</evidence>
<dbReference type="PROSITE" id="PS00028">
    <property type="entry name" value="ZINC_FINGER_C2H2_1"/>
    <property type="match status" value="11"/>
</dbReference>
<dbReference type="Proteomes" id="UP000007110">
    <property type="component" value="Unassembled WGS sequence"/>
</dbReference>
<dbReference type="PANTHER" id="PTHR24408:SF58">
    <property type="entry name" value="TRANSCRIPTION FACTOR (TFIIIA), PUTATIVE (AFU_ORTHOLOGUE AFUA_1G05150)-RELATED"/>
    <property type="match status" value="1"/>
</dbReference>
<evidence type="ECO:0000313" key="13">
    <source>
        <dbReference type="EnsemblMetazoa" id="XP_030847392"/>
    </source>
</evidence>
<accession>A0A7M7P792</accession>
<evidence type="ECO:0000256" key="4">
    <source>
        <dbReference type="ARBA" id="ARBA00022771"/>
    </source>
</evidence>
<dbReference type="GeneID" id="100890594"/>
<dbReference type="PROSITE" id="PS50157">
    <property type="entry name" value="ZINC_FINGER_C2H2_2"/>
    <property type="match status" value="11"/>
</dbReference>
<feature type="domain" description="C2H2-type" evidence="12">
    <location>
        <begin position="528"/>
        <end position="555"/>
    </location>
</feature>
<keyword evidence="9" id="KW-0539">Nucleus</keyword>
<feature type="region of interest" description="Disordered" evidence="11">
    <location>
        <begin position="245"/>
        <end position="383"/>
    </location>
</feature>
<dbReference type="Pfam" id="PF05605">
    <property type="entry name" value="zf-Di19"/>
    <property type="match status" value="1"/>
</dbReference>
<dbReference type="FunFam" id="3.30.160.60:FF:000702">
    <property type="entry name" value="Transcription factor E4F1 isoform 1"/>
    <property type="match status" value="1"/>
</dbReference>
<dbReference type="PANTHER" id="PTHR24408">
    <property type="entry name" value="ZINC FINGER PROTEIN"/>
    <property type="match status" value="1"/>
</dbReference>
<dbReference type="GO" id="GO:0005634">
    <property type="term" value="C:nucleus"/>
    <property type="evidence" value="ECO:0007669"/>
    <property type="project" value="UniProtKB-SubCell"/>
</dbReference>
<dbReference type="GO" id="GO:0003677">
    <property type="term" value="F:DNA binding"/>
    <property type="evidence" value="ECO:0007669"/>
    <property type="project" value="UniProtKB-KW"/>
</dbReference>
<dbReference type="Pfam" id="PF13912">
    <property type="entry name" value="zf-C2H2_6"/>
    <property type="match status" value="1"/>
</dbReference>
<keyword evidence="4 10" id="KW-0863">Zinc-finger</keyword>
<feature type="compositionally biased region" description="Polar residues" evidence="11">
    <location>
        <begin position="371"/>
        <end position="383"/>
    </location>
</feature>
<dbReference type="InterPro" id="IPR013087">
    <property type="entry name" value="Znf_C2H2_type"/>
</dbReference>
<dbReference type="RefSeq" id="XP_030847392.1">
    <property type="nucleotide sequence ID" value="XM_030991532.1"/>
</dbReference>
<dbReference type="FunFam" id="3.30.160.60:FF:000100">
    <property type="entry name" value="Zinc finger 45-like"/>
    <property type="match status" value="1"/>
</dbReference>
<organism evidence="13 14">
    <name type="scientific">Strongylocentrotus purpuratus</name>
    <name type="common">Purple sea urchin</name>
    <dbReference type="NCBI Taxonomy" id="7668"/>
    <lineage>
        <taxon>Eukaryota</taxon>
        <taxon>Metazoa</taxon>
        <taxon>Echinodermata</taxon>
        <taxon>Eleutherozoa</taxon>
        <taxon>Echinozoa</taxon>
        <taxon>Echinoidea</taxon>
        <taxon>Euechinoidea</taxon>
        <taxon>Echinacea</taxon>
        <taxon>Camarodonta</taxon>
        <taxon>Echinidea</taxon>
        <taxon>Strongylocentrotidae</taxon>
        <taxon>Strongylocentrotus</taxon>
    </lineage>
</organism>
<evidence type="ECO:0000256" key="2">
    <source>
        <dbReference type="ARBA" id="ARBA00022723"/>
    </source>
</evidence>
<evidence type="ECO:0000256" key="6">
    <source>
        <dbReference type="ARBA" id="ARBA00023015"/>
    </source>
</evidence>
<feature type="compositionally biased region" description="Acidic residues" evidence="11">
    <location>
        <begin position="278"/>
        <end position="288"/>
    </location>
</feature>
<dbReference type="SUPFAM" id="SSF57667">
    <property type="entry name" value="beta-beta-alpha zinc fingers"/>
    <property type="match status" value="7"/>
</dbReference>
<evidence type="ECO:0000256" key="10">
    <source>
        <dbReference type="PROSITE-ProRule" id="PRU00042"/>
    </source>
</evidence>
<reference evidence="13" key="2">
    <citation type="submission" date="2021-01" db="UniProtKB">
        <authorList>
            <consortium name="EnsemblMetazoa"/>
        </authorList>
    </citation>
    <scope>IDENTIFICATION</scope>
</reference>
<evidence type="ECO:0000256" key="3">
    <source>
        <dbReference type="ARBA" id="ARBA00022737"/>
    </source>
</evidence>
<dbReference type="GO" id="GO:0006357">
    <property type="term" value="P:regulation of transcription by RNA polymerase II"/>
    <property type="evidence" value="ECO:0007669"/>
    <property type="project" value="UniProtKB-ARBA"/>
</dbReference>
<evidence type="ECO:0000259" key="12">
    <source>
        <dbReference type="PROSITE" id="PS50157"/>
    </source>
</evidence>
<dbReference type="FunFam" id="3.30.160.60:FF:000325">
    <property type="entry name" value="ZFP90 zinc finger protein"/>
    <property type="match status" value="1"/>
</dbReference>
<feature type="compositionally biased region" description="Polar residues" evidence="11">
    <location>
        <begin position="141"/>
        <end position="170"/>
    </location>
</feature>
<dbReference type="GO" id="GO:0008270">
    <property type="term" value="F:zinc ion binding"/>
    <property type="evidence" value="ECO:0007669"/>
    <property type="project" value="UniProtKB-KW"/>
</dbReference>
<feature type="region of interest" description="Disordered" evidence="11">
    <location>
        <begin position="117"/>
        <end position="225"/>
    </location>
</feature>
<feature type="domain" description="C2H2-type" evidence="12">
    <location>
        <begin position="473"/>
        <end position="500"/>
    </location>
</feature>
<name>A0A7M7P792_STRPU</name>
<feature type="domain" description="C2H2-type" evidence="12">
    <location>
        <begin position="642"/>
        <end position="669"/>
    </location>
</feature>